<dbReference type="InterPro" id="IPR045154">
    <property type="entry name" value="PCF11-like"/>
</dbReference>
<evidence type="ECO:0000259" key="2">
    <source>
        <dbReference type="PROSITE" id="PS51391"/>
    </source>
</evidence>
<dbReference type="InterPro" id="IPR006569">
    <property type="entry name" value="CID_dom"/>
</dbReference>
<dbReference type="RefSeq" id="XP_015467250.1">
    <property type="nucleotide sequence ID" value="XM_015611918.1"/>
</dbReference>
<organism evidence="3 4">
    <name type="scientific">Debaryomyces fabryi</name>
    <dbReference type="NCBI Taxonomy" id="58627"/>
    <lineage>
        <taxon>Eukaryota</taxon>
        <taxon>Fungi</taxon>
        <taxon>Dikarya</taxon>
        <taxon>Ascomycota</taxon>
        <taxon>Saccharomycotina</taxon>
        <taxon>Pichiomycetes</taxon>
        <taxon>Debaryomycetaceae</taxon>
        <taxon>Debaryomyces</taxon>
    </lineage>
</organism>
<feature type="domain" description="CID" evidence="2">
    <location>
        <begin position="4"/>
        <end position="141"/>
    </location>
</feature>
<dbReference type="GeneID" id="26840098"/>
<dbReference type="FunFam" id="1.25.40.90:FF:000016">
    <property type="entry name" value="mRNA cleavage factor complex component Pcf11"/>
    <property type="match status" value="1"/>
</dbReference>
<dbReference type="GO" id="GO:0000993">
    <property type="term" value="F:RNA polymerase II complex binding"/>
    <property type="evidence" value="ECO:0007669"/>
    <property type="project" value="InterPro"/>
</dbReference>
<evidence type="ECO:0000313" key="4">
    <source>
        <dbReference type="Proteomes" id="UP000054251"/>
    </source>
</evidence>
<feature type="region of interest" description="Disordered" evidence="1">
    <location>
        <begin position="309"/>
        <end position="337"/>
    </location>
</feature>
<dbReference type="SMART" id="SM00582">
    <property type="entry name" value="RPR"/>
    <property type="match status" value="1"/>
</dbReference>
<dbReference type="PANTHER" id="PTHR15921:SF3">
    <property type="entry name" value="PRE-MRNA CLEAVAGE COMPLEX 2 PROTEIN PCF11"/>
    <property type="match status" value="1"/>
</dbReference>
<dbReference type="GO" id="GO:0006369">
    <property type="term" value="P:termination of RNA polymerase II transcription"/>
    <property type="evidence" value="ECO:0007669"/>
    <property type="project" value="InterPro"/>
</dbReference>
<dbReference type="GO" id="GO:0003729">
    <property type="term" value="F:mRNA binding"/>
    <property type="evidence" value="ECO:0007669"/>
    <property type="project" value="InterPro"/>
</dbReference>
<dbReference type="GO" id="GO:0005737">
    <property type="term" value="C:cytoplasm"/>
    <property type="evidence" value="ECO:0007669"/>
    <property type="project" value="TreeGrafter"/>
</dbReference>
<dbReference type="GO" id="GO:0031124">
    <property type="term" value="P:mRNA 3'-end processing"/>
    <property type="evidence" value="ECO:0007669"/>
    <property type="project" value="InterPro"/>
</dbReference>
<dbReference type="EMBL" id="LMYN01000062">
    <property type="protein sequence ID" value="KSA01148.1"/>
    <property type="molecule type" value="Genomic_DNA"/>
</dbReference>
<name>A0A0V1PYG0_9ASCO</name>
<keyword evidence="4" id="KW-1185">Reference proteome</keyword>
<dbReference type="InterPro" id="IPR008942">
    <property type="entry name" value="ENTH_VHS"/>
</dbReference>
<dbReference type="CDD" id="cd16982">
    <property type="entry name" value="CID_Pcf11"/>
    <property type="match status" value="1"/>
</dbReference>
<protein>
    <recommendedName>
        <fullName evidence="2">CID domain-containing protein</fullName>
    </recommendedName>
</protein>
<dbReference type="InterPro" id="IPR047415">
    <property type="entry name" value="Pcf11_CID"/>
</dbReference>
<dbReference type="Pfam" id="PF04818">
    <property type="entry name" value="CID"/>
    <property type="match status" value="1"/>
</dbReference>
<evidence type="ECO:0000313" key="3">
    <source>
        <dbReference type="EMBL" id="KSA01148.1"/>
    </source>
</evidence>
<accession>A0A0V1PYG0</accession>
<dbReference type="OrthoDB" id="2129491at2759"/>
<dbReference type="AlphaFoldDB" id="A0A0V1PYG0"/>
<evidence type="ECO:0000256" key="1">
    <source>
        <dbReference type="SAM" id="MobiDB-lite"/>
    </source>
</evidence>
<gene>
    <name evidence="3" type="ORF">AC631_03089</name>
</gene>
<dbReference type="Gene3D" id="1.25.40.90">
    <property type="match status" value="1"/>
</dbReference>
<proteinExistence type="predicted"/>
<dbReference type="Proteomes" id="UP000054251">
    <property type="component" value="Unassembled WGS sequence"/>
</dbReference>
<dbReference type="GO" id="GO:0005849">
    <property type="term" value="C:mRNA cleavage factor complex"/>
    <property type="evidence" value="ECO:0007669"/>
    <property type="project" value="TreeGrafter"/>
</dbReference>
<sequence length="415" mass="47391">MDIDEPFNPEYYQHLLSSLTLNSRTLITELTTIAEKNTDQATEIVDIIEERIKKCLPQYKLFAVYLLDSICKNIGNPYNLLFGSRLYKIFTETYLVVTDTPTRQSLINLFKTWTNGRTNSGLELFPAKVIQKIEQFIIRATSISQTNQPSLPLKLTPDMLLREGNCLLQYIIVLNGELEKLPQTNEKVKEFVDTNNKIRNNVISIINNVSDSILSNSKQEFENNVTSYHTDLQGARKVMDDQSFQQKQFLGLNTFEENASQIKIEIDLSPNLKFFQFNRPISEDPDLLEYVKDWGKPIIERISQIPKAEVPPPVKIPSNNLQEEPKSSSSTPEPLNNALGMNLGSINFMDSFLGSPKNEISKSPITEIIENPVDSYDPEHSIVDDDWSLHPTSHPNLKRKTSIDKPVIKKVRFDI</sequence>
<dbReference type="SUPFAM" id="SSF48464">
    <property type="entry name" value="ENTH/VHS domain"/>
    <property type="match status" value="1"/>
</dbReference>
<dbReference type="PROSITE" id="PS51391">
    <property type="entry name" value="CID"/>
    <property type="match status" value="1"/>
</dbReference>
<comment type="caution">
    <text evidence="3">The sequence shown here is derived from an EMBL/GenBank/DDBJ whole genome shotgun (WGS) entry which is preliminary data.</text>
</comment>
<dbReference type="PANTHER" id="PTHR15921">
    <property type="entry name" value="PRE-MRNA CLEAVAGE COMPLEX II"/>
    <property type="match status" value="1"/>
</dbReference>
<reference evidence="3 4" key="1">
    <citation type="submission" date="2015-11" db="EMBL/GenBank/DDBJ databases">
        <title>The genome of Debaryomyces fabryi.</title>
        <authorList>
            <person name="Tafer H."/>
            <person name="Lopandic K."/>
        </authorList>
    </citation>
    <scope>NUCLEOTIDE SEQUENCE [LARGE SCALE GENOMIC DNA]</scope>
    <source>
        <strain evidence="3 4">CBS 789</strain>
    </source>
</reference>